<protein>
    <submittedName>
        <fullName evidence="2">SGNH/GDSL hydrolase family protein</fullName>
    </submittedName>
</protein>
<dbReference type="InterPro" id="IPR036514">
    <property type="entry name" value="SGNH_hydro_sf"/>
</dbReference>
<dbReference type="AlphaFoldDB" id="A0A545STV4"/>
<dbReference type="OrthoDB" id="9804395at2"/>
<evidence type="ECO:0000313" key="3">
    <source>
        <dbReference type="Proteomes" id="UP000315816"/>
    </source>
</evidence>
<dbReference type="Gene3D" id="3.40.50.1110">
    <property type="entry name" value="SGNH hydrolase"/>
    <property type="match status" value="1"/>
</dbReference>
<proteinExistence type="predicted"/>
<organism evidence="2 3">
    <name type="scientific">Aliiroseovarius halocynthiae</name>
    <dbReference type="NCBI Taxonomy" id="985055"/>
    <lineage>
        <taxon>Bacteria</taxon>
        <taxon>Pseudomonadati</taxon>
        <taxon>Pseudomonadota</taxon>
        <taxon>Alphaproteobacteria</taxon>
        <taxon>Rhodobacterales</taxon>
        <taxon>Paracoccaceae</taxon>
        <taxon>Aliiroseovarius</taxon>
    </lineage>
</organism>
<accession>A0A545STV4</accession>
<comment type="caution">
    <text evidence="2">The sequence shown here is derived from an EMBL/GenBank/DDBJ whole genome shotgun (WGS) entry which is preliminary data.</text>
</comment>
<dbReference type="GO" id="GO:0016788">
    <property type="term" value="F:hydrolase activity, acting on ester bonds"/>
    <property type="evidence" value="ECO:0007669"/>
    <property type="project" value="UniProtKB-ARBA"/>
</dbReference>
<dbReference type="SUPFAM" id="SSF52266">
    <property type="entry name" value="SGNH hydrolase"/>
    <property type="match status" value="1"/>
</dbReference>
<dbReference type="EMBL" id="VICH01000004">
    <property type="protein sequence ID" value="TQV68392.1"/>
    <property type="molecule type" value="Genomic_DNA"/>
</dbReference>
<evidence type="ECO:0000259" key="1">
    <source>
        <dbReference type="Pfam" id="PF13472"/>
    </source>
</evidence>
<dbReference type="InterPro" id="IPR013830">
    <property type="entry name" value="SGNH_hydro"/>
</dbReference>
<feature type="domain" description="SGNH hydrolase-type esterase" evidence="1">
    <location>
        <begin position="57"/>
        <end position="223"/>
    </location>
</feature>
<evidence type="ECO:0000313" key="2">
    <source>
        <dbReference type="EMBL" id="TQV68392.1"/>
    </source>
</evidence>
<name>A0A545STV4_9RHOB</name>
<sequence>MTPVFVILETLAKLLLSPFLTYQALRVRKTARRLPEPPGHRSGASGQGQPLTLLITGDSSAAGVGATHQTEALSGQLVQALSTSYHVDWQLVARTGNTTRTTLPLLRAQEAHPVDVAFVVLGVNDITSQIPLKRLLRQREHLYAHLFNDWQAKRVIVAGIPPLRKFPLLPQPLRWFLGLQARRFDTALSQQAQQMGVDYIPFDLPLTPEMMAEDGFHPGPNTYYLMGQTVAQRILHR</sequence>
<reference evidence="2 3" key="1">
    <citation type="submission" date="2019-06" db="EMBL/GenBank/DDBJ databases">
        <title>A novel species of marine bacteria.</title>
        <authorList>
            <person name="Wang Y."/>
        </authorList>
    </citation>
    <scope>NUCLEOTIDE SEQUENCE [LARGE SCALE GENOMIC DNA]</scope>
    <source>
        <strain evidence="2 3">MA1-10</strain>
    </source>
</reference>
<keyword evidence="3" id="KW-1185">Reference proteome</keyword>
<gene>
    <name evidence="2" type="ORF">FIL88_02030</name>
</gene>
<dbReference type="CDD" id="cd01836">
    <property type="entry name" value="FeeA_FeeB_like"/>
    <property type="match status" value="1"/>
</dbReference>
<dbReference type="Proteomes" id="UP000315816">
    <property type="component" value="Unassembled WGS sequence"/>
</dbReference>
<dbReference type="Pfam" id="PF13472">
    <property type="entry name" value="Lipase_GDSL_2"/>
    <property type="match status" value="1"/>
</dbReference>
<keyword evidence="2" id="KW-0378">Hydrolase</keyword>